<comment type="cofactor">
    <cofactor evidence="1">
        <name>pyridoxal 5'-phosphate</name>
        <dbReference type="ChEBI" id="CHEBI:597326"/>
    </cofactor>
</comment>
<reference evidence="7" key="2">
    <citation type="journal article" date="2021" name="PeerJ">
        <title>Extensive microbial diversity within the chicken gut microbiome revealed by metagenomics and culture.</title>
        <authorList>
            <person name="Gilroy R."/>
            <person name="Ravi A."/>
            <person name="Getino M."/>
            <person name="Pursley I."/>
            <person name="Horton D.L."/>
            <person name="Alikhan N.F."/>
            <person name="Baker D."/>
            <person name="Gharbi K."/>
            <person name="Hall N."/>
            <person name="Watson M."/>
            <person name="Adriaenssens E.M."/>
            <person name="Foster-Nyarko E."/>
            <person name="Jarju S."/>
            <person name="Secka A."/>
            <person name="Antonio M."/>
            <person name="Oren A."/>
            <person name="Chaudhuri R.R."/>
            <person name="La Ragione R."/>
            <person name="Hildebrand F."/>
            <person name="Pallen M.J."/>
        </authorList>
    </citation>
    <scope>NUCLEOTIDE SEQUENCE</scope>
    <source>
        <strain evidence="7">ChiSxjej2B14-6234</strain>
    </source>
</reference>
<dbReference type="GO" id="GO:0030170">
    <property type="term" value="F:pyridoxal phosphate binding"/>
    <property type="evidence" value="ECO:0007669"/>
    <property type="project" value="InterPro"/>
</dbReference>
<dbReference type="Gene3D" id="3.40.640.10">
    <property type="entry name" value="Type I PLP-dependent aspartate aminotransferase-like (Major domain)"/>
    <property type="match status" value="1"/>
</dbReference>
<reference evidence="7" key="1">
    <citation type="submission" date="2020-10" db="EMBL/GenBank/DDBJ databases">
        <authorList>
            <person name="Gilroy R."/>
        </authorList>
    </citation>
    <scope>NUCLEOTIDE SEQUENCE</scope>
    <source>
        <strain evidence="7">ChiSxjej2B14-6234</strain>
    </source>
</reference>
<sequence>METFDFAYFDRGIDRVGTDCEKWDFLRLREGADVLPMWVADMDFPSPPAVSEALARRAQHATYGYTEPVDADFTSVIDFWQRHHGLTLAKEEITLLPCVVTGLRMGVRTMTQPGDGVIIQPPVYGPFFASIRDNGRQIVENPLLRNGDRWEMDFDGLENCLRGGAKLLLLCNPHNPVGRAWDADELTRVVELCARYGAKIVCDEIHADFVFTPKRHVPILSIPGAEHVAISLAAASKTFNVAGLKQAVMFAKDEAMRSAIARELTACGVVSGNQFALVGTRACYLHGDAWLAGLKEYLKASREIVYDFLRERLPHIGVSELEATYLMWLDCRSLGVSGEELRRRTIKGAGVALTDGEFFGTQGEGFLRLNIGCPHAQLREALVRLEKALKKD</sequence>
<keyword evidence="7" id="KW-0808">Transferase</keyword>
<dbReference type="PANTHER" id="PTHR43525:SF1">
    <property type="entry name" value="PROTEIN MALY"/>
    <property type="match status" value="1"/>
</dbReference>
<comment type="similarity">
    <text evidence="5">Belongs to the class-II pyridoxal-phosphate-dependent aminotransferase family. MalY/PatB cystathionine beta-lyase subfamily.</text>
</comment>
<accession>A0A9D0ZCN4</accession>
<dbReference type="InterPro" id="IPR004839">
    <property type="entry name" value="Aminotransferase_I/II_large"/>
</dbReference>
<keyword evidence="4" id="KW-0456">Lyase</keyword>
<keyword evidence="3" id="KW-0663">Pyridoxal phosphate</keyword>
<dbReference type="InterPro" id="IPR051798">
    <property type="entry name" value="Class-II_PLP-Dep_Aminotrans"/>
</dbReference>
<dbReference type="GO" id="GO:0047804">
    <property type="term" value="F:cysteine-S-conjugate beta-lyase activity"/>
    <property type="evidence" value="ECO:0007669"/>
    <property type="project" value="UniProtKB-EC"/>
</dbReference>
<dbReference type="EC" id="4.4.1.13" evidence="2"/>
<dbReference type="Gene3D" id="3.90.1150.10">
    <property type="entry name" value="Aspartate Aminotransferase, domain 1"/>
    <property type="match status" value="1"/>
</dbReference>
<dbReference type="CDD" id="cd00609">
    <property type="entry name" value="AAT_like"/>
    <property type="match status" value="1"/>
</dbReference>
<evidence type="ECO:0000313" key="8">
    <source>
        <dbReference type="Proteomes" id="UP000886887"/>
    </source>
</evidence>
<dbReference type="Proteomes" id="UP000886887">
    <property type="component" value="Unassembled WGS sequence"/>
</dbReference>
<comment type="caution">
    <text evidence="7">The sequence shown here is derived from an EMBL/GenBank/DDBJ whole genome shotgun (WGS) entry which is preliminary data.</text>
</comment>
<dbReference type="InterPro" id="IPR015422">
    <property type="entry name" value="PyrdxlP-dep_Trfase_small"/>
</dbReference>
<proteinExistence type="inferred from homology"/>
<dbReference type="InterPro" id="IPR027619">
    <property type="entry name" value="C-S_lyase_PatB-like"/>
</dbReference>
<dbReference type="GO" id="GO:0008483">
    <property type="term" value="F:transaminase activity"/>
    <property type="evidence" value="ECO:0007669"/>
    <property type="project" value="UniProtKB-KW"/>
</dbReference>
<dbReference type="EMBL" id="DVFJ01000027">
    <property type="protein sequence ID" value="HIQ72013.1"/>
    <property type="molecule type" value="Genomic_DNA"/>
</dbReference>
<protein>
    <recommendedName>
        <fullName evidence="2">cysteine-S-conjugate beta-lyase</fullName>
        <ecNumber evidence="2">4.4.1.13</ecNumber>
    </recommendedName>
</protein>
<dbReference type="NCBIfam" id="TIGR04350">
    <property type="entry name" value="C_S_lyase_PatB"/>
    <property type="match status" value="1"/>
</dbReference>
<dbReference type="SUPFAM" id="SSF53383">
    <property type="entry name" value="PLP-dependent transferases"/>
    <property type="match status" value="1"/>
</dbReference>
<feature type="domain" description="Aminotransferase class I/classII large" evidence="6">
    <location>
        <begin position="39"/>
        <end position="385"/>
    </location>
</feature>
<evidence type="ECO:0000256" key="5">
    <source>
        <dbReference type="ARBA" id="ARBA00037974"/>
    </source>
</evidence>
<dbReference type="AlphaFoldDB" id="A0A9D0ZCN4"/>
<evidence type="ECO:0000259" key="6">
    <source>
        <dbReference type="Pfam" id="PF00155"/>
    </source>
</evidence>
<evidence type="ECO:0000256" key="3">
    <source>
        <dbReference type="ARBA" id="ARBA00022898"/>
    </source>
</evidence>
<dbReference type="InterPro" id="IPR015421">
    <property type="entry name" value="PyrdxlP-dep_Trfase_major"/>
</dbReference>
<name>A0A9D0ZCN4_9FIRM</name>
<evidence type="ECO:0000256" key="4">
    <source>
        <dbReference type="ARBA" id="ARBA00023239"/>
    </source>
</evidence>
<dbReference type="InterPro" id="IPR015424">
    <property type="entry name" value="PyrdxlP-dep_Trfase"/>
</dbReference>
<dbReference type="PANTHER" id="PTHR43525">
    <property type="entry name" value="PROTEIN MALY"/>
    <property type="match status" value="1"/>
</dbReference>
<evidence type="ECO:0000256" key="1">
    <source>
        <dbReference type="ARBA" id="ARBA00001933"/>
    </source>
</evidence>
<organism evidence="7 8">
    <name type="scientific">Candidatus Onthenecus intestinigallinarum</name>
    <dbReference type="NCBI Taxonomy" id="2840875"/>
    <lineage>
        <taxon>Bacteria</taxon>
        <taxon>Bacillati</taxon>
        <taxon>Bacillota</taxon>
        <taxon>Clostridia</taxon>
        <taxon>Eubacteriales</taxon>
        <taxon>Candidatus Onthenecus</taxon>
    </lineage>
</organism>
<dbReference type="Pfam" id="PF00155">
    <property type="entry name" value="Aminotran_1_2"/>
    <property type="match status" value="1"/>
</dbReference>
<keyword evidence="7" id="KW-0032">Aminotransferase</keyword>
<evidence type="ECO:0000313" key="7">
    <source>
        <dbReference type="EMBL" id="HIQ72013.1"/>
    </source>
</evidence>
<evidence type="ECO:0000256" key="2">
    <source>
        <dbReference type="ARBA" id="ARBA00012224"/>
    </source>
</evidence>
<gene>
    <name evidence="7" type="ORF">IAB73_07395</name>
</gene>